<dbReference type="AlphaFoldDB" id="A0A3M6UTI9"/>
<feature type="chain" id="PRO_5018333710" description="FERM domain-containing protein" evidence="1">
    <location>
        <begin position="33"/>
        <end position="130"/>
    </location>
</feature>
<accession>A0A3M6UTI9</accession>
<protein>
    <recommendedName>
        <fullName evidence="4">FERM domain-containing protein</fullName>
    </recommendedName>
</protein>
<evidence type="ECO:0000313" key="3">
    <source>
        <dbReference type="Proteomes" id="UP000275408"/>
    </source>
</evidence>
<gene>
    <name evidence="2" type="ORF">pdam_00016146</name>
</gene>
<keyword evidence="1" id="KW-0732">Signal</keyword>
<name>A0A3M6UTI9_POCDA</name>
<dbReference type="Proteomes" id="UP000275408">
    <property type="component" value="Unassembled WGS sequence"/>
</dbReference>
<feature type="signal peptide" evidence="1">
    <location>
        <begin position="1"/>
        <end position="32"/>
    </location>
</feature>
<reference evidence="2 3" key="1">
    <citation type="journal article" date="2018" name="Sci. Rep.">
        <title>Comparative analysis of the Pocillopora damicornis genome highlights role of immune system in coral evolution.</title>
        <authorList>
            <person name="Cunning R."/>
            <person name="Bay R.A."/>
            <person name="Gillette P."/>
            <person name="Baker A.C."/>
            <person name="Traylor-Knowles N."/>
        </authorList>
    </citation>
    <scope>NUCLEOTIDE SEQUENCE [LARGE SCALE GENOMIC DNA]</scope>
    <source>
        <strain evidence="2">RSMAS</strain>
        <tissue evidence="2">Whole animal</tissue>
    </source>
</reference>
<keyword evidence="3" id="KW-1185">Reference proteome</keyword>
<dbReference type="EMBL" id="RCHS01000755">
    <property type="protein sequence ID" value="RMX56991.1"/>
    <property type="molecule type" value="Genomic_DNA"/>
</dbReference>
<organism evidence="2 3">
    <name type="scientific">Pocillopora damicornis</name>
    <name type="common">Cauliflower coral</name>
    <name type="synonym">Millepora damicornis</name>
    <dbReference type="NCBI Taxonomy" id="46731"/>
    <lineage>
        <taxon>Eukaryota</taxon>
        <taxon>Metazoa</taxon>
        <taxon>Cnidaria</taxon>
        <taxon>Anthozoa</taxon>
        <taxon>Hexacorallia</taxon>
        <taxon>Scleractinia</taxon>
        <taxon>Astrocoeniina</taxon>
        <taxon>Pocilloporidae</taxon>
        <taxon>Pocillopora</taxon>
    </lineage>
</organism>
<proteinExistence type="predicted"/>
<evidence type="ECO:0000256" key="1">
    <source>
        <dbReference type="SAM" id="SignalP"/>
    </source>
</evidence>
<evidence type="ECO:0008006" key="4">
    <source>
        <dbReference type="Google" id="ProtNLM"/>
    </source>
</evidence>
<sequence length="130" mass="15190">MQNRVLTNRSANRGSVICLAIFILSFCDQVATELLIVHASSESKEYWVPREQVTLGVQDSDTIKYLMDQLCTIFHRSRKMALHKENYPCRSRSNSLMLFNPVTKAEYRFVNTTLKQNKIRNGTRLYLYYS</sequence>
<comment type="caution">
    <text evidence="2">The sequence shown here is derived from an EMBL/GenBank/DDBJ whole genome shotgun (WGS) entry which is preliminary data.</text>
</comment>
<evidence type="ECO:0000313" key="2">
    <source>
        <dbReference type="EMBL" id="RMX56991.1"/>
    </source>
</evidence>